<feature type="binding site" evidence="16">
    <location>
        <position position="123"/>
    </location>
    <ligand>
        <name>Mg(2+)</name>
        <dbReference type="ChEBI" id="CHEBI:18420"/>
    </ligand>
</feature>
<dbReference type="InterPro" id="IPR053848">
    <property type="entry name" value="IMS_HHH_1"/>
</dbReference>
<keyword evidence="5 16" id="KW-0808">Transferase</keyword>
<dbReference type="PANTHER" id="PTHR11076">
    <property type="entry name" value="DNA REPAIR POLYMERASE UMUC / TRANSFERASE FAMILY MEMBER"/>
    <property type="match status" value="1"/>
</dbReference>
<dbReference type="Pfam" id="PF21999">
    <property type="entry name" value="IMS_HHH_1"/>
    <property type="match status" value="1"/>
</dbReference>
<feature type="domain" description="UmuC" evidence="18">
    <location>
        <begin position="25"/>
        <end position="205"/>
    </location>
</feature>
<dbReference type="Proteomes" id="UP001500212">
    <property type="component" value="Unassembled WGS sequence"/>
</dbReference>
<dbReference type="InterPro" id="IPR017961">
    <property type="entry name" value="DNA_pol_Y-fam_little_finger"/>
</dbReference>
<comment type="similarity">
    <text evidence="2 16">Belongs to the DNA polymerase type-Y family.</text>
</comment>
<keyword evidence="4 16" id="KW-0963">Cytoplasm</keyword>
<dbReference type="Gene3D" id="3.30.1490.100">
    <property type="entry name" value="DNA polymerase, Y-family, little finger domain"/>
    <property type="match status" value="1"/>
</dbReference>
<dbReference type="NCBIfam" id="NF003015">
    <property type="entry name" value="PRK03858.1"/>
    <property type="match status" value="1"/>
</dbReference>
<keyword evidence="7 16" id="KW-0235">DNA replication</keyword>
<dbReference type="PROSITE" id="PS50173">
    <property type="entry name" value="UMUC"/>
    <property type="match status" value="1"/>
</dbReference>
<keyword evidence="13 16" id="KW-0234">DNA repair</keyword>
<dbReference type="InterPro" id="IPR022880">
    <property type="entry name" value="DNApol_IV"/>
</dbReference>
<feature type="binding site" evidence="16">
    <location>
        <position position="29"/>
    </location>
    <ligand>
        <name>Mg(2+)</name>
        <dbReference type="ChEBI" id="CHEBI:18420"/>
    </ligand>
</feature>
<evidence type="ECO:0000256" key="12">
    <source>
        <dbReference type="ARBA" id="ARBA00023125"/>
    </source>
</evidence>
<dbReference type="EC" id="2.7.7.7" evidence="16"/>
<evidence type="ECO:0000256" key="16">
    <source>
        <dbReference type="HAMAP-Rule" id="MF_01113"/>
    </source>
</evidence>
<dbReference type="Gene3D" id="1.10.150.20">
    <property type="entry name" value="5' to 3' exonuclease, C-terminal subdomain"/>
    <property type="match status" value="1"/>
</dbReference>
<evidence type="ECO:0000313" key="20">
    <source>
        <dbReference type="Proteomes" id="UP001500212"/>
    </source>
</evidence>
<evidence type="ECO:0000256" key="14">
    <source>
        <dbReference type="ARBA" id="ARBA00025589"/>
    </source>
</evidence>
<keyword evidence="10 16" id="KW-0460">Magnesium</keyword>
<evidence type="ECO:0000259" key="18">
    <source>
        <dbReference type="PROSITE" id="PS50173"/>
    </source>
</evidence>
<dbReference type="SUPFAM" id="SSF100879">
    <property type="entry name" value="Lesion bypass DNA polymerase (Y-family), little finger domain"/>
    <property type="match status" value="1"/>
</dbReference>
<evidence type="ECO:0000256" key="1">
    <source>
        <dbReference type="ARBA" id="ARBA00004496"/>
    </source>
</evidence>
<comment type="subcellular location">
    <subcellularLocation>
        <location evidence="1 16">Cytoplasm</location>
    </subcellularLocation>
</comment>
<evidence type="ECO:0000256" key="17">
    <source>
        <dbReference type="SAM" id="MobiDB-lite"/>
    </source>
</evidence>
<evidence type="ECO:0000256" key="5">
    <source>
        <dbReference type="ARBA" id="ARBA00022679"/>
    </source>
</evidence>
<reference evidence="20" key="1">
    <citation type="journal article" date="2019" name="Int. J. Syst. Evol. Microbiol.">
        <title>The Global Catalogue of Microorganisms (GCM) 10K type strain sequencing project: providing services to taxonomists for standard genome sequencing and annotation.</title>
        <authorList>
            <consortium name="The Broad Institute Genomics Platform"/>
            <consortium name="The Broad Institute Genome Sequencing Center for Infectious Disease"/>
            <person name="Wu L."/>
            <person name="Ma J."/>
        </authorList>
    </citation>
    <scope>NUCLEOTIDE SEQUENCE [LARGE SCALE GENOMIC DNA]</scope>
    <source>
        <strain evidence="20">JCM 17938</strain>
    </source>
</reference>
<keyword evidence="11 16" id="KW-0239">DNA-directed DNA polymerase</keyword>
<evidence type="ECO:0000256" key="9">
    <source>
        <dbReference type="ARBA" id="ARBA00022763"/>
    </source>
</evidence>
<sequence>MSRKQQLHRPGPQPGPPGDDTGCTVLHVDMDAFFVSVELLEHPELRGRPVVVGGAGPRGVVSAASYEARAFGVHSAMPMSRARRLCPQAVVLPPRHDRYAAASAGVMEIFRSITPLVEPLALDEAFLDVAGARRRLGRPAEIGRMIREQVHEQQGITCSVGVASTKFVAKLASTRCKPDGLLVVPADGVVDFLHPLPVAALWGVGERTEESLLRLGLRTVGDLARTPVDTLRREVGEAVGRHLHDLAWGRDPRPVTASVPDKSIGAEETFDHDIADPEAIRRELLRLSDRVGARLRGSGQAGRTVAVKLRRPDFTTLTRARTLADATDVAREIYATACALYEASGLQGAPLRLVGVRVENLVPAGTTPRQLALGEPEVGWRQAEAAMDLAARRFGAGAVRPAALVRADRESDARHGREAEDEV</sequence>
<dbReference type="RefSeq" id="WP_345358408.1">
    <property type="nucleotide sequence ID" value="NZ_BAABHJ010000016.1"/>
</dbReference>
<evidence type="ECO:0000256" key="8">
    <source>
        <dbReference type="ARBA" id="ARBA00022723"/>
    </source>
</evidence>
<dbReference type="NCBIfam" id="NF002882">
    <property type="entry name" value="PRK03348.1"/>
    <property type="match status" value="1"/>
</dbReference>
<dbReference type="Gene3D" id="3.40.1170.60">
    <property type="match status" value="1"/>
</dbReference>
<evidence type="ECO:0000256" key="7">
    <source>
        <dbReference type="ARBA" id="ARBA00022705"/>
    </source>
</evidence>
<accession>A0ABP8TRY2</accession>
<comment type="subunit">
    <text evidence="16">Monomer.</text>
</comment>
<comment type="function">
    <text evidence="14 16">Poorly processive, error-prone DNA polymerase involved in untargeted mutagenesis. Copies undamaged DNA at stalled replication forks, which arise in vivo from mismatched or misaligned primer ends. These misaligned primers can be extended by PolIV. Exhibits no 3'-5' exonuclease (proofreading) activity. May be involved in translesional synthesis, in conjunction with the beta clamp from PolIII.</text>
</comment>
<keyword evidence="6 16" id="KW-0548">Nucleotidyltransferase</keyword>
<name>A0ABP8TRY2_9ACTN</name>
<dbReference type="CDD" id="cd03586">
    <property type="entry name" value="PolY_Pol_IV_kappa"/>
    <property type="match status" value="1"/>
</dbReference>
<proteinExistence type="inferred from homology"/>
<keyword evidence="8 16" id="KW-0479">Metal-binding</keyword>
<dbReference type="SUPFAM" id="SSF56672">
    <property type="entry name" value="DNA/RNA polymerases"/>
    <property type="match status" value="1"/>
</dbReference>
<keyword evidence="12 16" id="KW-0238">DNA-binding</keyword>
<evidence type="ECO:0000313" key="19">
    <source>
        <dbReference type="EMBL" id="GAA4611297.1"/>
    </source>
</evidence>
<organism evidence="19 20">
    <name type="scientific">Actinoallomurus liliacearum</name>
    <dbReference type="NCBI Taxonomy" id="1080073"/>
    <lineage>
        <taxon>Bacteria</taxon>
        <taxon>Bacillati</taxon>
        <taxon>Actinomycetota</taxon>
        <taxon>Actinomycetes</taxon>
        <taxon>Streptosporangiales</taxon>
        <taxon>Thermomonosporaceae</taxon>
        <taxon>Actinoallomurus</taxon>
    </lineage>
</organism>
<evidence type="ECO:0000256" key="10">
    <source>
        <dbReference type="ARBA" id="ARBA00022842"/>
    </source>
</evidence>
<feature type="site" description="Substrate discrimination" evidence="16">
    <location>
        <position position="34"/>
    </location>
</feature>
<feature type="region of interest" description="Disordered" evidence="17">
    <location>
        <begin position="1"/>
        <end position="22"/>
    </location>
</feature>
<evidence type="ECO:0000256" key="15">
    <source>
        <dbReference type="ARBA" id="ARBA00049244"/>
    </source>
</evidence>
<gene>
    <name evidence="16 19" type="primary">dinB</name>
    <name evidence="19" type="ORF">GCM10023195_47780</name>
</gene>
<dbReference type="InterPro" id="IPR036775">
    <property type="entry name" value="DNA_pol_Y-fam_lit_finger_sf"/>
</dbReference>
<feature type="active site" evidence="16">
    <location>
        <position position="124"/>
    </location>
</feature>
<keyword evidence="20" id="KW-1185">Reference proteome</keyword>
<dbReference type="Pfam" id="PF00817">
    <property type="entry name" value="IMS"/>
    <property type="match status" value="1"/>
</dbReference>
<dbReference type="HAMAP" id="MF_01113">
    <property type="entry name" value="DNApol_IV"/>
    <property type="match status" value="1"/>
</dbReference>
<comment type="caution">
    <text evidence="19">The sequence shown here is derived from an EMBL/GenBank/DDBJ whole genome shotgun (WGS) entry which is preliminary data.</text>
</comment>
<evidence type="ECO:0000256" key="4">
    <source>
        <dbReference type="ARBA" id="ARBA00022490"/>
    </source>
</evidence>
<comment type="cofactor">
    <cofactor evidence="16">
        <name>Mg(2+)</name>
        <dbReference type="ChEBI" id="CHEBI:18420"/>
    </cofactor>
    <text evidence="16">Binds 2 magnesium ions per subunit.</text>
</comment>
<dbReference type="InterPro" id="IPR043502">
    <property type="entry name" value="DNA/RNA_pol_sf"/>
</dbReference>
<dbReference type="InterPro" id="IPR050116">
    <property type="entry name" value="DNA_polymerase-Y"/>
</dbReference>
<dbReference type="InterPro" id="IPR001126">
    <property type="entry name" value="UmuC"/>
</dbReference>
<evidence type="ECO:0000256" key="6">
    <source>
        <dbReference type="ARBA" id="ARBA00022695"/>
    </source>
</evidence>
<dbReference type="NCBIfam" id="NF002677">
    <property type="entry name" value="PRK02406.1"/>
    <property type="match status" value="1"/>
</dbReference>
<evidence type="ECO:0000256" key="13">
    <source>
        <dbReference type="ARBA" id="ARBA00023204"/>
    </source>
</evidence>
<evidence type="ECO:0000256" key="2">
    <source>
        <dbReference type="ARBA" id="ARBA00010945"/>
    </source>
</evidence>
<dbReference type="EMBL" id="BAABHJ010000016">
    <property type="protein sequence ID" value="GAA4611297.1"/>
    <property type="molecule type" value="Genomic_DNA"/>
</dbReference>
<protein>
    <recommendedName>
        <fullName evidence="16">DNA polymerase IV</fullName>
        <shortName evidence="16">Pol IV</shortName>
        <ecNumber evidence="16">2.7.7.7</ecNumber>
    </recommendedName>
</protein>
<evidence type="ECO:0000256" key="11">
    <source>
        <dbReference type="ARBA" id="ARBA00022932"/>
    </source>
</evidence>
<keyword evidence="3 16" id="KW-0515">Mutator protein</keyword>
<comment type="catalytic activity">
    <reaction evidence="15 16">
        <text>DNA(n) + a 2'-deoxyribonucleoside 5'-triphosphate = DNA(n+1) + diphosphate</text>
        <dbReference type="Rhea" id="RHEA:22508"/>
        <dbReference type="Rhea" id="RHEA-COMP:17339"/>
        <dbReference type="Rhea" id="RHEA-COMP:17340"/>
        <dbReference type="ChEBI" id="CHEBI:33019"/>
        <dbReference type="ChEBI" id="CHEBI:61560"/>
        <dbReference type="ChEBI" id="CHEBI:173112"/>
        <dbReference type="EC" id="2.7.7.7"/>
    </reaction>
</comment>
<dbReference type="PANTHER" id="PTHR11076:SF33">
    <property type="entry name" value="DNA POLYMERASE KAPPA"/>
    <property type="match status" value="1"/>
</dbReference>
<evidence type="ECO:0000256" key="3">
    <source>
        <dbReference type="ARBA" id="ARBA00022457"/>
    </source>
</evidence>
<keyword evidence="9 16" id="KW-0227">DNA damage</keyword>
<dbReference type="Pfam" id="PF11799">
    <property type="entry name" value="IMS_C"/>
    <property type="match status" value="1"/>
</dbReference>
<dbReference type="Gene3D" id="3.30.70.270">
    <property type="match status" value="1"/>
</dbReference>
<dbReference type="InterPro" id="IPR043128">
    <property type="entry name" value="Rev_trsase/Diguanyl_cyclase"/>
</dbReference>